<dbReference type="Proteomes" id="UP001218188">
    <property type="component" value="Unassembled WGS sequence"/>
</dbReference>
<organism evidence="1 2">
    <name type="scientific">Mycena alexandri</name>
    <dbReference type="NCBI Taxonomy" id="1745969"/>
    <lineage>
        <taxon>Eukaryota</taxon>
        <taxon>Fungi</taxon>
        <taxon>Dikarya</taxon>
        <taxon>Basidiomycota</taxon>
        <taxon>Agaricomycotina</taxon>
        <taxon>Agaricomycetes</taxon>
        <taxon>Agaricomycetidae</taxon>
        <taxon>Agaricales</taxon>
        <taxon>Marasmiineae</taxon>
        <taxon>Mycenaceae</taxon>
        <taxon>Mycena</taxon>
    </lineage>
</organism>
<dbReference type="EMBL" id="JARJCM010000040">
    <property type="protein sequence ID" value="KAJ7036927.1"/>
    <property type="molecule type" value="Genomic_DNA"/>
</dbReference>
<evidence type="ECO:0000313" key="1">
    <source>
        <dbReference type="EMBL" id="KAJ7036927.1"/>
    </source>
</evidence>
<evidence type="ECO:0008006" key="3">
    <source>
        <dbReference type="Google" id="ProtNLM"/>
    </source>
</evidence>
<comment type="caution">
    <text evidence="1">The sequence shown here is derived from an EMBL/GenBank/DDBJ whole genome shotgun (WGS) entry which is preliminary data.</text>
</comment>
<keyword evidence="2" id="KW-1185">Reference proteome</keyword>
<sequence>MHSPGSASRPRMFPGDNQCGLAAITEPKAGPGGGCTAASTAVVQLSTINASPGFCFIKNAEFKQCVVLLQPASNQRVSKQDSEPKFTMPPIPQDLIKVIVSCLEDRESLEASSLVSSAFCEPSQRILLSSLTLADHHHPGPPTYVAASTLLEESPHIASYITRLCIELPGPTATPGALQALQQILGKLENVDSCIVAGETRLKWKNIDGTLILSLHNFISRVSLQQLHVLRIDKIPLAVFVKLLEAAPLLAFSCTTVSAKEADLSAVPAPQSRVPERLILEMGAHGICDLLARPELAGFTAGLKDLKVMPHYARIGSAGLAGSAASTLTHLRLDFTGLVMRTIAMPPLPALTSLDVSVLFGGNSESWFRQSLSPMLSSTASHALAVVTISFFPIVTQLYSVLNLHPGLTSMLDSLLMAHPGNPRITWRPSFFSERDSAVHFNRFVGMVQTRMPNMHGNGRCFVEEYKYQYGVGKGSPLPYAV</sequence>
<proteinExistence type="predicted"/>
<dbReference type="AlphaFoldDB" id="A0AAD6T444"/>
<reference evidence="1" key="1">
    <citation type="submission" date="2023-03" db="EMBL/GenBank/DDBJ databases">
        <title>Massive genome expansion in bonnet fungi (Mycena s.s.) driven by repeated elements and novel gene families across ecological guilds.</title>
        <authorList>
            <consortium name="Lawrence Berkeley National Laboratory"/>
            <person name="Harder C.B."/>
            <person name="Miyauchi S."/>
            <person name="Viragh M."/>
            <person name="Kuo A."/>
            <person name="Thoen E."/>
            <person name="Andreopoulos B."/>
            <person name="Lu D."/>
            <person name="Skrede I."/>
            <person name="Drula E."/>
            <person name="Henrissat B."/>
            <person name="Morin E."/>
            <person name="Kohler A."/>
            <person name="Barry K."/>
            <person name="LaButti K."/>
            <person name="Morin E."/>
            <person name="Salamov A."/>
            <person name="Lipzen A."/>
            <person name="Mereny Z."/>
            <person name="Hegedus B."/>
            <person name="Baldrian P."/>
            <person name="Stursova M."/>
            <person name="Weitz H."/>
            <person name="Taylor A."/>
            <person name="Grigoriev I.V."/>
            <person name="Nagy L.G."/>
            <person name="Martin F."/>
            <person name="Kauserud H."/>
        </authorList>
    </citation>
    <scope>NUCLEOTIDE SEQUENCE</scope>
    <source>
        <strain evidence="1">CBHHK200</strain>
    </source>
</reference>
<name>A0AAD6T444_9AGAR</name>
<protein>
    <recommendedName>
        <fullName evidence="3">F-box domain-containing protein</fullName>
    </recommendedName>
</protein>
<gene>
    <name evidence="1" type="ORF">C8F04DRAFT_1180950</name>
</gene>
<evidence type="ECO:0000313" key="2">
    <source>
        <dbReference type="Proteomes" id="UP001218188"/>
    </source>
</evidence>
<accession>A0AAD6T444</accession>